<evidence type="ECO:0000259" key="5">
    <source>
        <dbReference type="PROSITE" id="PS50125"/>
    </source>
</evidence>
<dbReference type="PROSITE" id="PS50125">
    <property type="entry name" value="GUANYLATE_CYCLASE_2"/>
    <property type="match status" value="2"/>
</dbReference>
<sequence length="787" mass="87687">MAENTTNTEDREVNLNERPTDEDKKPEETPAEGVTPETGGENQEDADKNENGEKIGEDLDAIDTETIAGSDAEESMSIATEDEEASQMGDEDEQSEEAVSEGEYDMSFAQTSTIATLLPDEILNFCRVRGKERRRFECVLLLADVSGFTALTERYTLTGKGGTYYMTKTLNSYLGKMVQEILVNGGDVLKFSGDAFLACWKVFEDDQMPATVMKTVKCALFIQRTLGEYETDVNVSLRVKLAISAGTATFSVIGDEDIRHYIIVGDPITEIRLAEYMCASGEVLLSPSAWKFCDSEKYQYFSVGEYGHIKITEEEGGGDFVPPPPKKDSKKKKGEEKSDLMFLVIFGLRGSSHDMETQNGLICAAYCHQQLKLLIGVKAVSIGVTTGMAYCGVVGHPMRREYTVLGSTVNKAARIMVAYQGKITCDRSTFIQSKLSAASFSLQETKELKGLSTVDHEEPLEYLTEMRQITTIAISDVEVTPWPLLGRDTAINLYYSKFVSLLIHKKMKDKKLKHTVLHSGIVFYGEPRIGKTRLLEDLANLTRAQDYPCVLASLTSAHRRAPYAAAAYLFQLIIGIDHLANAKEKEEIISSYFGLELKASDLCYLNDIFQIKLTLTDDYKDQSEEERAAKRIKVAKKLLNLCCLAVAPVVVIALDDIHHMDPPSALLFASFLDCDNILFVFTATADIPLELANVEEFESEGVLFLQIGESQSSFAKFYEHPRLFHYPLTGLPLECMAPLACQMLEVRGISSELEKTYNMCFTLSVIVFHKLHPKVSEKVKVCTRYID</sequence>
<reference evidence="6" key="2">
    <citation type="submission" date="2017-10" db="EMBL/GenBank/DDBJ databases">
        <title>Ladona fulva Genome sequencing and assembly.</title>
        <authorList>
            <person name="Murali S."/>
            <person name="Richards S."/>
            <person name="Bandaranaike D."/>
            <person name="Bellair M."/>
            <person name="Blankenburg K."/>
            <person name="Chao H."/>
            <person name="Dinh H."/>
            <person name="Doddapaneni H."/>
            <person name="Dugan-Rocha S."/>
            <person name="Elkadiri S."/>
            <person name="Gnanaolivu R."/>
            <person name="Hernandez B."/>
            <person name="Skinner E."/>
            <person name="Javaid M."/>
            <person name="Lee S."/>
            <person name="Li M."/>
            <person name="Ming W."/>
            <person name="Munidasa M."/>
            <person name="Muniz J."/>
            <person name="Nguyen L."/>
            <person name="Hughes D."/>
            <person name="Osuji N."/>
            <person name="Pu L.-L."/>
            <person name="Puazo M."/>
            <person name="Qu C."/>
            <person name="Quiroz J."/>
            <person name="Raj R."/>
            <person name="Weissenberger G."/>
            <person name="Xin Y."/>
            <person name="Zou X."/>
            <person name="Han Y."/>
            <person name="Worley K."/>
            <person name="Muzny D."/>
            <person name="Gibbs R."/>
        </authorList>
    </citation>
    <scope>NUCLEOTIDE SEQUENCE</scope>
    <source>
        <strain evidence="6">Sampled in the wild</strain>
    </source>
</reference>
<dbReference type="FunFam" id="3.30.70.1230:FF:000021">
    <property type="entry name" value="Adenylate cyclase type 10"/>
    <property type="match status" value="1"/>
</dbReference>
<feature type="compositionally biased region" description="Basic and acidic residues" evidence="4">
    <location>
        <begin position="45"/>
        <end position="57"/>
    </location>
</feature>
<gene>
    <name evidence="6" type="ORF">J437_LFUL014950</name>
</gene>
<dbReference type="Pfam" id="PF00211">
    <property type="entry name" value="Guanylate_cyc"/>
    <property type="match status" value="2"/>
</dbReference>
<feature type="region of interest" description="Disordered" evidence="4">
    <location>
        <begin position="1"/>
        <end position="103"/>
    </location>
</feature>
<keyword evidence="7" id="KW-1185">Reference proteome</keyword>
<dbReference type="SUPFAM" id="SSF52540">
    <property type="entry name" value="P-loop containing nucleoside triphosphate hydrolases"/>
    <property type="match status" value="1"/>
</dbReference>
<evidence type="ECO:0000256" key="2">
    <source>
        <dbReference type="ARBA" id="ARBA00022840"/>
    </source>
</evidence>
<dbReference type="GO" id="GO:0005524">
    <property type="term" value="F:ATP binding"/>
    <property type="evidence" value="ECO:0007669"/>
    <property type="project" value="UniProtKB-KW"/>
</dbReference>
<dbReference type="Gene3D" id="3.30.70.1230">
    <property type="entry name" value="Nucleotide cyclase"/>
    <property type="match status" value="2"/>
</dbReference>
<evidence type="ECO:0000256" key="3">
    <source>
        <dbReference type="ARBA" id="ARBA00023239"/>
    </source>
</evidence>
<keyword evidence="1" id="KW-0547">Nucleotide-binding</keyword>
<feature type="domain" description="Guanylate cyclase" evidence="5">
    <location>
        <begin position="380"/>
        <end position="416"/>
    </location>
</feature>
<feature type="domain" description="Guanylate cyclase" evidence="5">
    <location>
        <begin position="139"/>
        <end position="275"/>
    </location>
</feature>
<dbReference type="PANTHER" id="PTHR16305:SF28">
    <property type="entry name" value="GUANYLATE CYCLASE DOMAIN-CONTAINING PROTEIN"/>
    <property type="match status" value="1"/>
</dbReference>
<protein>
    <recommendedName>
        <fullName evidence="5">Guanylate cyclase domain-containing protein</fullName>
    </recommendedName>
</protein>
<keyword evidence="2" id="KW-0067">ATP-binding</keyword>
<feature type="compositionally biased region" description="Basic and acidic residues" evidence="4">
    <location>
        <begin position="8"/>
        <end position="28"/>
    </location>
</feature>
<dbReference type="GO" id="GO:0035556">
    <property type="term" value="P:intracellular signal transduction"/>
    <property type="evidence" value="ECO:0007669"/>
    <property type="project" value="InterPro"/>
</dbReference>
<evidence type="ECO:0000256" key="4">
    <source>
        <dbReference type="SAM" id="MobiDB-lite"/>
    </source>
</evidence>
<dbReference type="CDD" id="cd07302">
    <property type="entry name" value="CHD"/>
    <property type="match status" value="1"/>
</dbReference>
<evidence type="ECO:0000313" key="7">
    <source>
        <dbReference type="Proteomes" id="UP000792457"/>
    </source>
</evidence>
<organism evidence="6 7">
    <name type="scientific">Ladona fulva</name>
    <name type="common">Scarce chaser dragonfly</name>
    <name type="synonym">Libellula fulva</name>
    <dbReference type="NCBI Taxonomy" id="123851"/>
    <lineage>
        <taxon>Eukaryota</taxon>
        <taxon>Metazoa</taxon>
        <taxon>Ecdysozoa</taxon>
        <taxon>Arthropoda</taxon>
        <taxon>Hexapoda</taxon>
        <taxon>Insecta</taxon>
        <taxon>Pterygota</taxon>
        <taxon>Palaeoptera</taxon>
        <taxon>Odonata</taxon>
        <taxon>Epiprocta</taxon>
        <taxon>Anisoptera</taxon>
        <taxon>Libelluloidea</taxon>
        <taxon>Libellulidae</taxon>
        <taxon>Ladona</taxon>
    </lineage>
</organism>
<evidence type="ECO:0000256" key="1">
    <source>
        <dbReference type="ARBA" id="ARBA00022741"/>
    </source>
</evidence>
<dbReference type="OrthoDB" id="194468at2759"/>
<dbReference type="AlphaFoldDB" id="A0A8K0KFY0"/>
<dbReference type="InterPro" id="IPR029787">
    <property type="entry name" value="Nucleotide_cyclase"/>
</dbReference>
<dbReference type="Proteomes" id="UP000792457">
    <property type="component" value="Unassembled WGS sequence"/>
</dbReference>
<dbReference type="InterPro" id="IPR027417">
    <property type="entry name" value="P-loop_NTPase"/>
</dbReference>
<dbReference type="GO" id="GO:0009190">
    <property type="term" value="P:cyclic nucleotide biosynthetic process"/>
    <property type="evidence" value="ECO:0007669"/>
    <property type="project" value="InterPro"/>
</dbReference>
<dbReference type="GO" id="GO:0004016">
    <property type="term" value="F:adenylate cyclase activity"/>
    <property type="evidence" value="ECO:0007669"/>
    <property type="project" value="TreeGrafter"/>
</dbReference>
<feature type="compositionally biased region" description="Acidic residues" evidence="4">
    <location>
        <begin position="80"/>
        <end position="103"/>
    </location>
</feature>
<name>A0A8K0KFY0_LADFU</name>
<accession>A0A8K0KFY0</accession>
<dbReference type="SUPFAM" id="SSF55073">
    <property type="entry name" value="Nucleotide cyclase"/>
    <property type="match status" value="2"/>
</dbReference>
<comment type="caution">
    <text evidence="6">The sequence shown here is derived from an EMBL/GenBank/DDBJ whole genome shotgun (WGS) entry which is preliminary data.</text>
</comment>
<evidence type="ECO:0000313" key="6">
    <source>
        <dbReference type="EMBL" id="KAG8234160.1"/>
    </source>
</evidence>
<keyword evidence="3" id="KW-0456">Lyase</keyword>
<feature type="region of interest" description="Disordered" evidence="4">
    <location>
        <begin position="314"/>
        <end position="334"/>
    </location>
</feature>
<dbReference type="InterPro" id="IPR001054">
    <property type="entry name" value="A/G_cyclase"/>
</dbReference>
<dbReference type="PANTHER" id="PTHR16305">
    <property type="entry name" value="TESTICULAR SOLUBLE ADENYLYL CYCLASE"/>
    <property type="match status" value="1"/>
</dbReference>
<reference evidence="6" key="1">
    <citation type="submission" date="2013-04" db="EMBL/GenBank/DDBJ databases">
        <authorList>
            <person name="Qu J."/>
            <person name="Murali S.C."/>
            <person name="Bandaranaike D."/>
            <person name="Bellair M."/>
            <person name="Blankenburg K."/>
            <person name="Chao H."/>
            <person name="Dinh H."/>
            <person name="Doddapaneni H."/>
            <person name="Downs B."/>
            <person name="Dugan-Rocha S."/>
            <person name="Elkadiri S."/>
            <person name="Gnanaolivu R.D."/>
            <person name="Hernandez B."/>
            <person name="Javaid M."/>
            <person name="Jayaseelan J.C."/>
            <person name="Lee S."/>
            <person name="Li M."/>
            <person name="Ming W."/>
            <person name="Munidasa M."/>
            <person name="Muniz J."/>
            <person name="Nguyen L."/>
            <person name="Ongeri F."/>
            <person name="Osuji N."/>
            <person name="Pu L.-L."/>
            <person name="Puazo M."/>
            <person name="Qu C."/>
            <person name="Quiroz J."/>
            <person name="Raj R."/>
            <person name="Weissenberger G."/>
            <person name="Xin Y."/>
            <person name="Zou X."/>
            <person name="Han Y."/>
            <person name="Richards S."/>
            <person name="Worley K."/>
            <person name="Muzny D."/>
            <person name="Gibbs R."/>
        </authorList>
    </citation>
    <scope>NUCLEOTIDE SEQUENCE</scope>
    <source>
        <strain evidence="6">Sampled in the wild</strain>
    </source>
</reference>
<proteinExistence type="predicted"/>
<dbReference type="GO" id="GO:0005737">
    <property type="term" value="C:cytoplasm"/>
    <property type="evidence" value="ECO:0007669"/>
    <property type="project" value="TreeGrafter"/>
</dbReference>
<dbReference type="EMBL" id="KZ308785">
    <property type="protein sequence ID" value="KAG8234160.1"/>
    <property type="molecule type" value="Genomic_DNA"/>
</dbReference>